<name>A0A9P5NBN5_GYMJU</name>
<sequence length="284" mass="31320">MPFYIAHKLGTFSDPVGTLIGSCILMNFPSPSPSAAALFSNFDVGNKLRVRVEDWLLTTLRDQGTWTPCSRLRSASFFDPAYPSSDYRPHAPATQQHRIRNRRVKILGSRNSDKTAVLTGVSMMERRVLLLVGCESAVPTTFSVSSFALSSYWHMLMAFSIILSLLRVALVHVGFGCGFICVVAMVLAQVQSSISPCFKAIIFLLAHHRPFLSNSASSLSILLSLSSFPCSLAIMTCQTSPLCLSPGIVHLWFLQILCPDVNGSRRFLFLIHQRGNMLSGMKRS</sequence>
<evidence type="ECO:0000256" key="1">
    <source>
        <dbReference type="SAM" id="Phobius"/>
    </source>
</evidence>
<evidence type="ECO:0000313" key="2">
    <source>
        <dbReference type="EMBL" id="KAF8880580.1"/>
    </source>
</evidence>
<reference evidence="2" key="1">
    <citation type="submission" date="2020-11" db="EMBL/GenBank/DDBJ databases">
        <authorList>
            <consortium name="DOE Joint Genome Institute"/>
            <person name="Ahrendt S."/>
            <person name="Riley R."/>
            <person name="Andreopoulos W."/>
            <person name="LaButti K."/>
            <person name="Pangilinan J."/>
            <person name="Ruiz-duenas F.J."/>
            <person name="Barrasa J.M."/>
            <person name="Sanchez-Garcia M."/>
            <person name="Camarero S."/>
            <person name="Miyauchi S."/>
            <person name="Serrano A."/>
            <person name="Linde D."/>
            <person name="Babiker R."/>
            <person name="Drula E."/>
            <person name="Ayuso-Fernandez I."/>
            <person name="Pacheco R."/>
            <person name="Padilla G."/>
            <person name="Ferreira P."/>
            <person name="Barriuso J."/>
            <person name="Kellner H."/>
            <person name="Castanera R."/>
            <person name="Alfaro M."/>
            <person name="Ramirez L."/>
            <person name="Pisabarro A.G."/>
            <person name="Kuo A."/>
            <person name="Tritt A."/>
            <person name="Lipzen A."/>
            <person name="He G."/>
            <person name="Yan M."/>
            <person name="Ng V."/>
            <person name="Cullen D."/>
            <person name="Martin F."/>
            <person name="Rosso M.-N."/>
            <person name="Henrissat B."/>
            <person name="Hibbett D."/>
            <person name="Martinez A.T."/>
            <person name="Grigoriev I.V."/>
        </authorList>
    </citation>
    <scope>NUCLEOTIDE SEQUENCE</scope>
    <source>
        <strain evidence="2">AH 44721</strain>
    </source>
</reference>
<feature type="transmembrane region" description="Helical" evidence="1">
    <location>
        <begin position="169"/>
        <end position="190"/>
    </location>
</feature>
<organism evidence="2 3">
    <name type="scientific">Gymnopilus junonius</name>
    <name type="common">Spectacular rustgill mushroom</name>
    <name type="synonym">Gymnopilus spectabilis subsp. junonius</name>
    <dbReference type="NCBI Taxonomy" id="109634"/>
    <lineage>
        <taxon>Eukaryota</taxon>
        <taxon>Fungi</taxon>
        <taxon>Dikarya</taxon>
        <taxon>Basidiomycota</taxon>
        <taxon>Agaricomycotina</taxon>
        <taxon>Agaricomycetes</taxon>
        <taxon>Agaricomycetidae</taxon>
        <taxon>Agaricales</taxon>
        <taxon>Agaricineae</taxon>
        <taxon>Hymenogastraceae</taxon>
        <taxon>Gymnopilus</taxon>
    </lineage>
</organism>
<keyword evidence="1" id="KW-0812">Transmembrane</keyword>
<comment type="caution">
    <text evidence="2">The sequence shown here is derived from an EMBL/GenBank/DDBJ whole genome shotgun (WGS) entry which is preliminary data.</text>
</comment>
<dbReference type="EMBL" id="JADNYJ010000139">
    <property type="protein sequence ID" value="KAF8880580.1"/>
    <property type="molecule type" value="Genomic_DNA"/>
</dbReference>
<keyword evidence="1" id="KW-0472">Membrane</keyword>
<feature type="transmembrane region" description="Helical" evidence="1">
    <location>
        <begin position="128"/>
        <end position="149"/>
    </location>
</feature>
<dbReference type="AlphaFoldDB" id="A0A9P5NBN5"/>
<protein>
    <submittedName>
        <fullName evidence="2">Uncharacterized protein</fullName>
    </submittedName>
</protein>
<proteinExistence type="predicted"/>
<gene>
    <name evidence="2" type="ORF">CPB84DRAFT_263223</name>
</gene>
<accession>A0A9P5NBN5</accession>
<dbReference type="Proteomes" id="UP000724874">
    <property type="component" value="Unassembled WGS sequence"/>
</dbReference>
<keyword evidence="3" id="KW-1185">Reference proteome</keyword>
<evidence type="ECO:0000313" key="3">
    <source>
        <dbReference type="Proteomes" id="UP000724874"/>
    </source>
</evidence>
<keyword evidence="1" id="KW-1133">Transmembrane helix</keyword>